<dbReference type="RefSeq" id="XP_033649042.1">
    <property type="nucleotide sequence ID" value="XM_033794261.1"/>
</dbReference>
<feature type="region of interest" description="Disordered" evidence="3">
    <location>
        <begin position="722"/>
        <end position="900"/>
    </location>
</feature>
<dbReference type="Proteomes" id="UP000800097">
    <property type="component" value="Unassembled WGS sequence"/>
</dbReference>
<name>A0A6A6J5U4_WESOR</name>
<feature type="region of interest" description="Disordered" evidence="3">
    <location>
        <begin position="1"/>
        <end position="29"/>
    </location>
</feature>
<keyword evidence="6" id="KW-1185">Reference proteome</keyword>
<dbReference type="Gene3D" id="4.10.240.10">
    <property type="entry name" value="Zn(2)-C6 fungal-type DNA-binding domain"/>
    <property type="match status" value="1"/>
</dbReference>
<gene>
    <name evidence="5" type="ORF">EI97DRAFT_267708</name>
</gene>
<feature type="compositionally biased region" description="Polar residues" evidence="3">
    <location>
        <begin position="832"/>
        <end position="854"/>
    </location>
</feature>
<feature type="region of interest" description="Disordered" evidence="3">
    <location>
        <begin position="149"/>
        <end position="256"/>
    </location>
</feature>
<evidence type="ECO:0000256" key="3">
    <source>
        <dbReference type="SAM" id="MobiDB-lite"/>
    </source>
</evidence>
<dbReference type="PANTHER" id="PTHR37534:SF23">
    <property type="entry name" value="ZN(II)2CYS6 TRANSCRIPTION FACTOR (EUROFUNG)"/>
    <property type="match status" value="1"/>
</dbReference>
<organism evidence="5 6">
    <name type="scientific">Westerdykella ornata</name>
    <dbReference type="NCBI Taxonomy" id="318751"/>
    <lineage>
        <taxon>Eukaryota</taxon>
        <taxon>Fungi</taxon>
        <taxon>Dikarya</taxon>
        <taxon>Ascomycota</taxon>
        <taxon>Pezizomycotina</taxon>
        <taxon>Dothideomycetes</taxon>
        <taxon>Pleosporomycetidae</taxon>
        <taxon>Pleosporales</taxon>
        <taxon>Sporormiaceae</taxon>
        <taxon>Westerdykella</taxon>
    </lineage>
</organism>
<dbReference type="GeneID" id="54547436"/>
<feature type="compositionally biased region" description="Polar residues" evidence="3">
    <location>
        <begin position="878"/>
        <end position="888"/>
    </location>
</feature>
<dbReference type="AlphaFoldDB" id="A0A6A6J5U4"/>
<dbReference type="Pfam" id="PF00172">
    <property type="entry name" value="Zn_clus"/>
    <property type="match status" value="1"/>
</dbReference>
<proteinExistence type="predicted"/>
<dbReference type="GO" id="GO:0008270">
    <property type="term" value="F:zinc ion binding"/>
    <property type="evidence" value="ECO:0007669"/>
    <property type="project" value="InterPro"/>
</dbReference>
<feature type="compositionally biased region" description="Polar residues" evidence="3">
    <location>
        <begin position="214"/>
        <end position="228"/>
    </location>
</feature>
<protein>
    <recommendedName>
        <fullName evidence="4">Zn(2)-C6 fungal-type domain-containing protein</fullName>
    </recommendedName>
</protein>
<dbReference type="GO" id="GO:0000976">
    <property type="term" value="F:transcription cis-regulatory region binding"/>
    <property type="evidence" value="ECO:0007669"/>
    <property type="project" value="TreeGrafter"/>
</dbReference>
<evidence type="ECO:0000256" key="1">
    <source>
        <dbReference type="ARBA" id="ARBA00004123"/>
    </source>
</evidence>
<evidence type="ECO:0000313" key="5">
    <source>
        <dbReference type="EMBL" id="KAF2271503.1"/>
    </source>
</evidence>
<feature type="compositionally biased region" description="Pro residues" evidence="3">
    <location>
        <begin position="814"/>
        <end position="827"/>
    </location>
</feature>
<dbReference type="EMBL" id="ML986540">
    <property type="protein sequence ID" value="KAF2271503.1"/>
    <property type="molecule type" value="Genomic_DNA"/>
</dbReference>
<feature type="compositionally biased region" description="Pro residues" evidence="3">
    <location>
        <begin position="739"/>
        <end position="796"/>
    </location>
</feature>
<sequence length="1222" mass="133179">MSASFMAGPSSGSAAVSPTGTKPQMRKRTKTGCLTCRKRRIKCGEERPTCANCIKSKRQCEGYNPPIKWQNQQNPMNFMTPMQFHSSMLPGSRPEYGHTQPSPHSQEFQRPATQHEYANVGTAPVRAVEYTQQTVSGVASVYADDSSYFHHQPLHTPQSDRRAPTSAAGSYHASQAPPTHAHFSVHYGQGLSMDYSPQQPFTQAVHHHQARVSHPSQIDPSLTPSQHHPGSAYDHSQRRDYGRYSGQVPFHDSNPGRRTHVDFNGGGQYPYYAATGGTLPPVQIPQPDSNPDVEFLPQHAPAIEQTDTVAQPQEQLQPELHLGGLGGIDHASPTQLLDEAAVECEDDDYYDVQSDEEVLDEPHDGMVKGTHPDFSLIQRIHRESIGHSDIRRFDSFIYEGILTSYRPEQVASPLKNPKTARVFMHFIHVTGPTLSIYERNPRNPALLYGGQLPPPPSQQSLWTYTLPQQALNNQGLLHAMLALSSVHIAKLQNASVTPSWKHYAYSLKQLGRALTDPNKRLQIPTLATALLLAYYEVMTAEMVKWSTHLAGATQLIAELDFRTLTQHARQFVASQTAQAEKALPLQQKTVIGQEHPRDTPVPDENLVSTIAGYKVRYDDFGVVLEDRHQRKRTNAGKFDLQSHETLQDLYWWHCRQDMIQSIVSGNPLVMPYRKWSDCPPRAPLGRIDALYGSHDHIILLIARIADFIVRDRERKIKQVEANGGHWIPTPGVPGLGAMGPPPTHAQGPRGPPSIPSVPMGPPPHMQTMGPPPGWKGPPPPGWRGGPPPGFQSPPPSASQGPASATQGHPSGWTGPPPPGRKGPPPSSGLPAQSPNFPGPANQSQGSTPQETRGPSASAAGPGFYGMAPSRPPGPLPSSYANPNRSASKSPPDPPGDSHAQFSDLAAAYQAALEEWNSISHAHATVASLLSSNPAFAPLTADLYPATTPGGTPATTPFGPALIYRSYDISILWTLLHLAQILLLRSHPGMPPAAMVAAAVGAAATQPYAMLIGRIVAGLPLSPSFPASSLGSSTEQAPALTPALGAAHIESCISLFFAGVQYQDPAQREWLITRLLEIDKRTGWASANVIARSCETAWEKAGEAGRGPPYVERRTRRFGEEAGGAGQRKGKGEERAGHKGGSGQLLRERGQQQHHHKPQKPPDIHHAEEWDEGERRYVVRHRAGFVPWAMNLLADERDIRVRMESVALVDNEESGKTREDGGP</sequence>
<dbReference type="InterPro" id="IPR001138">
    <property type="entry name" value="Zn2Cys6_DnaBD"/>
</dbReference>
<dbReference type="SUPFAM" id="SSF57701">
    <property type="entry name" value="Zn2/Cys6 DNA-binding domain"/>
    <property type="match status" value="1"/>
</dbReference>
<evidence type="ECO:0000259" key="4">
    <source>
        <dbReference type="PROSITE" id="PS50048"/>
    </source>
</evidence>
<dbReference type="GO" id="GO:0000981">
    <property type="term" value="F:DNA-binding transcription factor activity, RNA polymerase II-specific"/>
    <property type="evidence" value="ECO:0007669"/>
    <property type="project" value="InterPro"/>
</dbReference>
<dbReference type="Pfam" id="PF11951">
    <property type="entry name" value="Fungal_trans_2"/>
    <property type="match status" value="1"/>
</dbReference>
<feature type="compositionally biased region" description="Basic and acidic residues" evidence="3">
    <location>
        <begin position="1110"/>
        <end position="1119"/>
    </location>
</feature>
<dbReference type="PROSITE" id="PS50048">
    <property type="entry name" value="ZN2_CY6_FUNGAL_2"/>
    <property type="match status" value="1"/>
</dbReference>
<feature type="domain" description="Zn(2)-C6 fungal-type" evidence="4">
    <location>
        <begin position="32"/>
        <end position="60"/>
    </location>
</feature>
<feature type="compositionally biased region" description="Low complexity" evidence="3">
    <location>
        <begin position="797"/>
        <end position="807"/>
    </location>
</feature>
<dbReference type="OrthoDB" id="5391043at2759"/>
<dbReference type="PANTHER" id="PTHR37534">
    <property type="entry name" value="TRANSCRIPTIONAL ACTIVATOR PROTEIN UGA3"/>
    <property type="match status" value="1"/>
</dbReference>
<dbReference type="InterPro" id="IPR036864">
    <property type="entry name" value="Zn2-C6_fun-type_DNA-bd_sf"/>
</dbReference>
<evidence type="ECO:0000256" key="2">
    <source>
        <dbReference type="ARBA" id="ARBA00023242"/>
    </source>
</evidence>
<comment type="subcellular location">
    <subcellularLocation>
        <location evidence="1">Nucleus</location>
    </subcellularLocation>
</comment>
<reference evidence="5" key="1">
    <citation type="journal article" date="2020" name="Stud. Mycol.">
        <title>101 Dothideomycetes genomes: a test case for predicting lifestyles and emergence of pathogens.</title>
        <authorList>
            <person name="Haridas S."/>
            <person name="Albert R."/>
            <person name="Binder M."/>
            <person name="Bloem J."/>
            <person name="Labutti K."/>
            <person name="Salamov A."/>
            <person name="Andreopoulos B."/>
            <person name="Baker S."/>
            <person name="Barry K."/>
            <person name="Bills G."/>
            <person name="Bluhm B."/>
            <person name="Cannon C."/>
            <person name="Castanera R."/>
            <person name="Culley D."/>
            <person name="Daum C."/>
            <person name="Ezra D."/>
            <person name="Gonzalez J."/>
            <person name="Henrissat B."/>
            <person name="Kuo A."/>
            <person name="Liang C."/>
            <person name="Lipzen A."/>
            <person name="Lutzoni F."/>
            <person name="Magnuson J."/>
            <person name="Mondo S."/>
            <person name="Nolan M."/>
            <person name="Ohm R."/>
            <person name="Pangilinan J."/>
            <person name="Park H.-J."/>
            <person name="Ramirez L."/>
            <person name="Alfaro M."/>
            <person name="Sun H."/>
            <person name="Tritt A."/>
            <person name="Yoshinaga Y."/>
            <person name="Zwiers L.-H."/>
            <person name="Turgeon B."/>
            <person name="Goodwin S."/>
            <person name="Spatafora J."/>
            <person name="Crous P."/>
            <person name="Grigoriev I."/>
        </authorList>
    </citation>
    <scope>NUCLEOTIDE SEQUENCE</scope>
    <source>
        <strain evidence="5">CBS 379.55</strain>
    </source>
</reference>
<feature type="region of interest" description="Disordered" evidence="3">
    <location>
        <begin position="92"/>
        <end position="111"/>
    </location>
</feature>
<dbReference type="GO" id="GO:0005634">
    <property type="term" value="C:nucleus"/>
    <property type="evidence" value="ECO:0007669"/>
    <property type="project" value="UniProtKB-SubCell"/>
</dbReference>
<dbReference type="CDD" id="cd00067">
    <property type="entry name" value="GAL4"/>
    <property type="match status" value="1"/>
</dbReference>
<feature type="region of interest" description="Disordered" evidence="3">
    <location>
        <begin position="1100"/>
        <end position="1165"/>
    </location>
</feature>
<evidence type="ECO:0000313" key="6">
    <source>
        <dbReference type="Proteomes" id="UP000800097"/>
    </source>
</evidence>
<dbReference type="PROSITE" id="PS00463">
    <property type="entry name" value="ZN2_CY6_FUNGAL_1"/>
    <property type="match status" value="1"/>
</dbReference>
<feature type="compositionally biased region" description="Low complexity" evidence="3">
    <location>
        <begin position="7"/>
        <end position="21"/>
    </location>
</feature>
<dbReference type="SMART" id="SM00066">
    <property type="entry name" value="GAL4"/>
    <property type="match status" value="1"/>
</dbReference>
<feature type="compositionally biased region" description="Polar residues" evidence="3">
    <location>
        <begin position="99"/>
        <end position="111"/>
    </location>
</feature>
<keyword evidence="2" id="KW-0539">Nucleus</keyword>
<dbReference type="GO" id="GO:0045944">
    <property type="term" value="P:positive regulation of transcription by RNA polymerase II"/>
    <property type="evidence" value="ECO:0007669"/>
    <property type="project" value="TreeGrafter"/>
</dbReference>
<accession>A0A6A6J5U4</accession>
<dbReference type="InterPro" id="IPR021858">
    <property type="entry name" value="Fun_TF"/>
</dbReference>